<gene>
    <name evidence="8" type="primary">ydiU</name>
    <name evidence="8" type="synonym">selO</name>
    <name evidence="9" type="ORF">KU39_1708</name>
</gene>
<keyword evidence="3 8" id="KW-0548">Nucleotidyltransferase</keyword>
<evidence type="ECO:0000256" key="1">
    <source>
        <dbReference type="ARBA" id="ARBA00009747"/>
    </source>
</evidence>
<keyword evidence="7 8" id="KW-0460">Magnesium</keyword>
<dbReference type="InterPro" id="IPR003846">
    <property type="entry name" value="SelO"/>
</dbReference>
<comment type="catalytic activity">
    <reaction evidence="8">
        <text>L-threonyl-[protein] + ATP = 3-O-(5'-adenylyl)-L-threonyl-[protein] + diphosphate</text>
        <dbReference type="Rhea" id="RHEA:54292"/>
        <dbReference type="Rhea" id="RHEA-COMP:11060"/>
        <dbReference type="Rhea" id="RHEA-COMP:13847"/>
        <dbReference type="ChEBI" id="CHEBI:30013"/>
        <dbReference type="ChEBI" id="CHEBI:30616"/>
        <dbReference type="ChEBI" id="CHEBI:33019"/>
        <dbReference type="ChEBI" id="CHEBI:138113"/>
        <dbReference type="EC" id="2.7.7.108"/>
    </reaction>
</comment>
<reference evidence="9 10" key="1">
    <citation type="journal article" date="2014" name="Genome Announc.">
        <title>Comparative Genome Analysis of Two Isolates of the Fish Pathogen Piscirickettsia salmonis from Different Hosts Reveals Major Differences in Virulence-Associated Secretion Systems.</title>
        <authorList>
            <person name="Bohle H."/>
            <person name="Henriquez P."/>
            <person name="Grothusen H."/>
            <person name="Navas E."/>
            <person name="Sandoval A."/>
            <person name="Bustamante F."/>
            <person name="Bustos P."/>
            <person name="Mancilla M."/>
        </authorList>
    </citation>
    <scope>NUCLEOTIDE SEQUENCE [LARGE SCALE GENOMIC DNA]</scope>
    <source>
        <strain evidence="10">B1-32597</strain>
    </source>
</reference>
<comment type="catalytic activity">
    <reaction evidence="8">
        <text>L-tyrosyl-[protein] + UTP = O-(5'-uridylyl)-L-tyrosyl-[protein] + diphosphate</text>
        <dbReference type="Rhea" id="RHEA:83887"/>
        <dbReference type="Rhea" id="RHEA-COMP:10136"/>
        <dbReference type="Rhea" id="RHEA-COMP:20238"/>
        <dbReference type="ChEBI" id="CHEBI:33019"/>
        <dbReference type="ChEBI" id="CHEBI:46398"/>
        <dbReference type="ChEBI" id="CHEBI:46858"/>
        <dbReference type="ChEBI" id="CHEBI:90602"/>
    </reaction>
</comment>
<evidence type="ECO:0000256" key="8">
    <source>
        <dbReference type="HAMAP-Rule" id="MF_00692"/>
    </source>
</evidence>
<comment type="catalytic activity">
    <reaction evidence="8">
        <text>L-histidyl-[protein] + UTP = N(tele)-(5'-uridylyl)-L-histidyl-[protein] + diphosphate</text>
        <dbReference type="Rhea" id="RHEA:83891"/>
        <dbReference type="Rhea" id="RHEA-COMP:9745"/>
        <dbReference type="Rhea" id="RHEA-COMP:20239"/>
        <dbReference type="ChEBI" id="CHEBI:29979"/>
        <dbReference type="ChEBI" id="CHEBI:33019"/>
        <dbReference type="ChEBI" id="CHEBI:46398"/>
        <dbReference type="ChEBI" id="CHEBI:233474"/>
    </reaction>
</comment>
<dbReference type="PANTHER" id="PTHR32057">
    <property type="entry name" value="PROTEIN ADENYLYLTRANSFERASE SELO, MITOCHONDRIAL"/>
    <property type="match status" value="1"/>
</dbReference>
<evidence type="ECO:0000256" key="5">
    <source>
        <dbReference type="ARBA" id="ARBA00022741"/>
    </source>
</evidence>
<feature type="active site" description="Proton acceptor" evidence="8">
    <location>
        <position position="245"/>
    </location>
</feature>
<feature type="binding site" evidence="8">
    <location>
        <position position="255"/>
    </location>
    <ligand>
        <name>Mg(2+)</name>
        <dbReference type="ChEBI" id="CHEBI:18420"/>
    </ligand>
</feature>
<name>A0AAC8VI87_PISSA</name>
<feature type="binding site" evidence="8">
    <location>
        <position position="86"/>
    </location>
    <ligand>
        <name>ATP</name>
        <dbReference type="ChEBI" id="CHEBI:30616"/>
    </ligand>
</feature>
<sequence>MKILSSSFRQLGQCFYHQERINPLKNIQLQHGNRRLAKSFGIESEALSMATPYFNGEKTWMGADYLSMVYSGHQFGRYVPRLGDGRAILLGEIQDQQRQYWQVQIKGAGQTKYSRQGDGRAVLRSSVREYLASEALYALGIPTTRALALMSSDDVVQREQLETAALLVRLTPCFVRFGSFEYFFYTEQYDCLKQLADYVIKQHYAECLYEESPYAAFLLEVVKRTAKLIALWQVYGFNHGVMNTDNMSIIGETFDYGPYAFLDDYIPAFICNHSDHYGRYAFNQQADIGLWNLNALAHALSPLIDHKDIVYALKYYEKKFAEVYFSQLAQRFGIISINRSTQELMLAGLSILEALKLDYHQFFRKLSHAVYQYQGCFNITALMGEDYGSDEKVKIWLDAYEKIIIQQEESVSMREIGQQMLSVNPKYILRSYLLTQAIEWAEQGDFSEVDHLMRCLTHPCDEQPEFERYATAVPDWGKKIILSCSS</sequence>
<protein>
    <recommendedName>
        <fullName evidence="8">Protein nucleotidyltransferase YdiU</fullName>
        <ecNumber evidence="8">2.7.7.-</ecNumber>
    </recommendedName>
    <alternativeName>
        <fullName evidence="8">Protein adenylyltransferase YdiU</fullName>
        <ecNumber evidence="8">2.7.7.108</ecNumber>
    </alternativeName>
    <alternativeName>
        <fullName evidence="8">Protein uridylyltransferase YdiU</fullName>
        <ecNumber evidence="8">2.7.7.-</ecNumber>
    </alternativeName>
</protein>
<evidence type="ECO:0000256" key="4">
    <source>
        <dbReference type="ARBA" id="ARBA00022723"/>
    </source>
</evidence>
<comment type="catalytic activity">
    <reaction evidence="8">
        <text>L-seryl-[protein] + UTP = O-(5'-uridylyl)-L-seryl-[protein] + diphosphate</text>
        <dbReference type="Rhea" id="RHEA:64604"/>
        <dbReference type="Rhea" id="RHEA-COMP:9863"/>
        <dbReference type="Rhea" id="RHEA-COMP:16635"/>
        <dbReference type="ChEBI" id="CHEBI:29999"/>
        <dbReference type="ChEBI" id="CHEBI:33019"/>
        <dbReference type="ChEBI" id="CHEBI:46398"/>
        <dbReference type="ChEBI" id="CHEBI:156051"/>
    </reaction>
</comment>
<feature type="binding site" evidence="8">
    <location>
        <position position="83"/>
    </location>
    <ligand>
        <name>ATP</name>
        <dbReference type="ChEBI" id="CHEBI:30616"/>
    </ligand>
</feature>
<evidence type="ECO:0000256" key="6">
    <source>
        <dbReference type="ARBA" id="ARBA00022840"/>
    </source>
</evidence>
<dbReference type="RefSeq" id="WP_036772592.1">
    <property type="nucleotide sequence ID" value="NZ_CP012508.1"/>
</dbReference>
<feature type="binding site" evidence="8">
    <location>
        <position position="106"/>
    </location>
    <ligand>
        <name>ATP</name>
        <dbReference type="ChEBI" id="CHEBI:30616"/>
    </ligand>
</feature>
<feature type="binding site" evidence="8">
    <location>
        <position position="176"/>
    </location>
    <ligand>
        <name>ATP</name>
        <dbReference type="ChEBI" id="CHEBI:30616"/>
    </ligand>
</feature>
<feature type="binding site" evidence="8">
    <location>
        <position position="118"/>
    </location>
    <ligand>
        <name>ATP</name>
        <dbReference type="ChEBI" id="CHEBI:30616"/>
    </ligand>
</feature>
<comment type="catalytic activity">
    <reaction evidence="8">
        <text>L-tyrosyl-[protein] + ATP = O-(5'-adenylyl)-L-tyrosyl-[protein] + diphosphate</text>
        <dbReference type="Rhea" id="RHEA:54288"/>
        <dbReference type="Rhea" id="RHEA-COMP:10136"/>
        <dbReference type="Rhea" id="RHEA-COMP:13846"/>
        <dbReference type="ChEBI" id="CHEBI:30616"/>
        <dbReference type="ChEBI" id="CHEBI:33019"/>
        <dbReference type="ChEBI" id="CHEBI:46858"/>
        <dbReference type="ChEBI" id="CHEBI:83624"/>
        <dbReference type="EC" id="2.7.7.108"/>
    </reaction>
</comment>
<proteinExistence type="inferred from homology"/>
<dbReference type="PANTHER" id="PTHR32057:SF14">
    <property type="entry name" value="PROTEIN ADENYLYLTRANSFERASE SELO, MITOCHONDRIAL"/>
    <property type="match status" value="1"/>
</dbReference>
<accession>A0AAC8VI87</accession>
<comment type="function">
    <text evidence="8">Nucleotidyltransferase involved in the post-translational modification of proteins. It can catalyze the addition of adenosine monophosphate (AMP) or uridine monophosphate (UMP) to a protein, resulting in modifications known as AMPylation and UMPylation.</text>
</comment>
<dbReference type="EMBL" id="CP012508">
    <property type="protein sequence ID" value="ALB22888.1"/>
    <property type="molecule type" value="Genomic_DNA"/>
</dbReference>
<dbReference type="NCBIfam" id="NF000658">
    <property type="entry name" value="PRK00029.1"/>
    <property type="match status" value="1"/>
</dbReference>
<evidence type="ECO:0000256" key="7">
    <source>
        <dbReference type="ARBA" id="ARBA00022842"/>
    </source>
</evidence>
<dbReference type="EC" id="2.7.7.108" evidence="8"/>
<dbReference type="GO" id="GO:0000287">
    <property type="term" value="F:magnesium ion binding"/>
    <property type="evidence" value="ECO:0007669"/>
    <property type="project" value="UniProtKB-UniRule"/>
</dbReference>
<keyword evidence="6 8" id="KW-0067">ATP-binding</keyword>
<evidence type="ECO:0000313" key="9">
    <source>
        <dbReference type="EMBL" id="ALB22888.1"/>
    </source>
</evidence>
<dbReference type="AlphaFoldDB" id="A0AAC8VI87"/>
<feature type="binding site" evidence="8">
    <location>
        <position position="255"/>
    </location>
    <ligand>
        <name>ATP</name>
        <dbReference type="ChEBI" id="CHEBI:30616"/>
    </ligand>
</feature>
<organism evidence="9 10">
    <name type="scientific">Piscirickettsia salmonis</name>
    <dbReference type="NCBI Taxonomy" id="1238"/>
    <lineage>
        <taxon>Bacteria</taxon>
        <taxon>Pseudomonadati</taxon>
        <taxon>Pseudomonadota</taxon>
        <taxon>Gammaproteobacteria</taxon>
        <taxon>Thiotrichales</taxon>
        <taxon>Piscirickettsiaceae</taxon>
        <taxon>Piscirickettsia</taxon>
    </lineage>
</organism>
<dbReference type="HAMAP" id="MF_00692">
    <property type="entry name" value="SelO"/>
    <property type="match status" value="1"/>
</dbReference>
<comment type="catalytic activity">
    <reaction evidence="8">
        <text>L-seryl-[protein] + ATP = 3-O-(5'-adenylyl)-L-seryl-[protein] + diphosphate</text>
        <dbReference type="Rhea" id="RHEA:58120"/>
        <dbReference type="Rhea" id="RHEA-COMP:9863"/>
        <dbReference type="Rhea" id="RHEA-COMP:15073"/>
        <dbReference type="ChEBI" id="CHEBI:29999"/>
        <dbReference type="ChEBI" id="CHEBI:30616"/>
        <dbReference type="ChEBI" id="CHEBI:33019"/>
        <dbReference type="ChEBI" id="CHEBI:142516"/>
        <dbReference type="EC" id="2.7.7.108"/>
    </reaction>
</comment>
<keyword evidence="8" id="KW-0464">Manganese</keyword>
<comment type="similarity">
    <text evidence="1 8">Belongs to the SELO family.</text>
</comment>
<keyword evidence="4 8" id="KW-0479">Metal-binding</keyword>
<dbReference type="Pfam" id="PF02696">
    <property type="entry name" value="SelO"/>
    <property type="match status" value="1"/>
</dbReference>
<evidence type="ECO:0000313" key="10">
    <source>
        <dbReference type="Proteomes" id="UP000029558"/>
    </source>
</evidence>
<keyword evidence="2 8" id="KW-0808">Transferase</keyword>
<dbReference type="GO" id="GO:0070733">
    <property type="term" value="F:AMPylase activity"/>
    <property type="evidence" value="ECO:0007669"/>
    <property type="project" value="UniProtKB-EC"/>
</dbReference>
<feature type="binding site" evidence="8">
    <location>
        <position position="119"/>
    </location>
    <ligand>
        <name>ATP</name>
        <dbReference type="ChEBI" id="CHEBI:30616"/>
    </ligand>
</feature>
<evidence type="ECO:0000256" key="3">
    <source>
        <dbReference type="ARBA" id="ARBA00022695"/>
    </source>
</evidence>
<feature type="binding site" evidence="8">
    <location>
        <position position="169"/>
    </location>
    <ligand>
        <name>ATP</name>
        <dbReference type="ChEBI" id="CHEBI:30616"/>
    </ligand>
</feature>
<feature type="binding site" evidence="8">
    <location>
        <position position="246"/>
    </location>
    <ligand>
        <name>Mg(2+)</name>
        <dbReference type="ChEBI" id="CHEBI:18420"/>
    </ligand>
</feature>
<evidence type="ECO:0000256" key="2">
    <source>
        <dbReference type="ARBA" id="ARBA00022679"/>
    </source>
</evidence>
<keyword evidence="5 8" id="KW-0547">Nucleotide-binding</keyword>
<comment type="cofactor">
    <cofactor evidence="8">
        <name>Mg(2+)</name>
        <dbReference type="ChEBI" id="CHEBI:18420"/>
    </cofactor>
    <cofactor evidence="8">
        <name>Mn(2+)</name>
        <dbReference type="ChEBI" id="CHEBI:29035"/>
    </cofactor>
</comment>
<dbReference type="Proteomes" id="UP000029558">
    <property type="component" value="Chromosome"/>
</dbReference>
<dbReference type="GO" id="GO:0030145">
    <property type="term" value="F:manganese ion binding"/>
    <property type="evidence" value="ECO:0007669"/>
    <property type="project" value="UniProtKB-UniRule"/>
</dbReference>
<dbReference type="GO" id="GO:0005524">
    <property type="term" value="F:ATP binding"/>
    <property type="evidence" value="ECO:0007669"/>
    <property type="project" value="UniProtKB-UniRule"/>
</dbReference>
<dbReference type="EC" id="2.7.7.-" evidence="8"/>
<feature type="binding site" evidence="8">
    <location>
        <position position="85"/>
    </location>
    <ligand>
        <name>ATP</name>
        <dbReference type="ChEBI" id="CHEBI:30616"/>
    </ligand>
</feature>